<dbReference type="Pfam" id="PF00795">
    <property type="entry name" value="CN_hydrolase"/>
    <property type="match status" value="1"/>
</dbReference>
<evidence type="ECO:0000313" key="7">
    <source>
        <dbReference type="EMBL" id="GGY14809.1"/>
    </source>
</evidence>
<evidence type="ECO:0000256" key="3">
    <source>
        <dbReference type="ARBA" id="ARBA00039118"/>
    </source>
</evidence>
<dbReference type="PANTHER" id="PTHR47799">
    <property type="entry name" value="OMEGA-AMIDASE YAFV"/>
    <property type="match status" value="1"/>
</dbReference>
<protein>
    <recommendedName>
        <fullName evidence="5">Omega-amidase YafV</fullName>
        <ecNumber evidence="3">3.5.1.3</ecNumber>
    </recommendedName>
</protein>
<reference evidence="7" key="1">
    <citation type="journal article" date="2014" name="Int. J. Syst. Evol. Microbiol.">
        <title>Complete genome sequence of Corynebacterium casei LMG S-19264T (=DSM 44701T), isolated from a smear-ripened cheese.</title>
        <authorList>
            <consortium name="US DOE Joint Genome Institute (JGI-PGF)"/>
            <person name="Walter F."/>
            <person name="Albersmeier A."/>
            <person name="Kalinowski J."/>
            <person name="Ruckert C."/>
        </authorList>
    </citation>
    <scope>NUCLEOTIDE SEQUENCE</scope>
    <source>
        <strain evidence="7">KCTC 32182</strain>
    </source>
</reference>
<evidence type="ECO:0000256" key="2">
    <source>
        <dbReference type="ARBA" id="ARBA00022801"/>
    </source>
</evidence>
<keyword evidence="8" id="KW-1185">Reference proteome</keyword>
<gene>
    <name evidence="7" type="ORF">GCM10011289_17680</name>
</gene>
<dbReference type="Proteomes" id="UP000645257">
    <property type="component" value="Unassembled WGS sequence"/>
</dbReference>
<dbReference type="InterPro" id="IPR003010">
    <property type="entry name" value="C-N_Hydrolase"/>
</dbReference>
<comment type="caution">
    <text evidence="7">The sequence shown here is derived from an EMBL/GenBank/DDBJ whole genome shotgun (WGS) entry which is preliminary data.</text>
</comment>
<dbReference type="RefSeq" id="WP_189533424.1">
    <property type="nucleotide sequence ID" value="NZ_BMYX01000008.1"/>
</dbReference>
<dbReference type="SUPFAM" id="SSF56317">
    <property type="entry name" value="Carbon-nitrogen hydrolase"/>
    <property type="match status" value="1"/>
</dbReference>
<organism evidence="7 8">
    <name type="scientific">Paludibacterium paludis</name>
    <dbReference type="NCBI Taxonomy" id="1225769"/>
    <lineage>
        <taxon>Bacteria</taxon>
        <taxon>Pseudomonadati</taxon>
        <taxon>Pseudomonadota</taxon>
        <taxon>Betaproteobacteria</taxon>
        <taxon>Neisseriales</taxon>
        <taxon>Chromobacteriaceae</taxon>
        <taxon>Paludibacterium</taxon>
    </lineage>
</organism>
<evidence type="ECO:0000256" key="5">
    <source>
        <dbReference type="ARBA" id="ARBA00072139"/>
    </source>
</evidence>
<dbReference type="InterPro" id="IPR036526">
    <property type="entry name" value="C-N_Hydrolase_sf"/>
</dbReference>
<dbReference type="Gene3D" id="3.60.110.10">
    <property type="entry name" value="Carbon-nitrogen hydrolase"/>
    <property type="match status" value="1"/>
</dbReference>
<dbReference type="PANTHER" id="PTHR47799:SF1">
    <property type="entry name" value="OMEGA-AMIDASE YAFV"/>
    <property type="match status" value="1"/>
</dbReference>
<evidence type="ECO:0000313" key="8">
    <source>
        <dbReference type="Proteomes" id="UP000645257"/>
    </source>
</evidence>
<comment type="similarity">
    <text evidence="1">Belongs to the carbon-nitrogen hydrolase superfamily. NIT1/NIT2 family.</text>
</comment>
<dbReference type="EC" id="3.5.1.3" evidence="3"/>
<reference evidence="7" key="2">
    <citation type="submission" date="2020-09" db="EMBL/GenBank/DDBJ databases">
        <authorList>
            <person name="Sun Q."/>
            <person name="Kim S."/>
        </authorList>
    </citation>
    <scope>NUCLEOTIDE SEQUENCE</scope>
    <source>
        <strain evidence="7">KCTC 32182</strain>
    </source>
</reference>
<dbReference type="NCBIfam" id="NF007757">
    <property type="entry name" value="PRK10438.1"/>
    <property type="match status" value="1"/>
</dbReference>
<evidence type="ECO:0000259" key="6">
    <source>
        <dbReference type="PROSITE" id="PS50263"/>
    </source>
</evidence>
<dbReference type="EMBL" id="BMYX01000008">
    <property type="protein sequence ID" value="GGY14809.1"/>
    <property type="molecule type" value="Genomic_DNA"/>
</dbReference>
<comment type="catalytic activity">
    <reaction evidence="4">
        <text>a monoamide of a dicarboxylate + H2O = a dicarboxylate + NH4(+)</text>
        <dbReference type="Rhea" id="RHEA:11716"/>
        <dbReference type="ChEBI" id="CHEBI:15377"/>
        <dbReference type="ChEBI" id="CHEBI:28938"/>
        <dbReference type="ChEBI" id="CHEBI:28965"/>
        <dbReference type="ChEBI" id="CHEBI:77450"/>
        <dbReference type="EC" id="3.5.1.3"/>
    </reaction>
</comment>
<dbReference type="CDD" id="cd07575">
    <property type="entry name" value="Xc-1258_like"/>
    <property type="match status" value="1"/>
</dbReference>
<name>A0A918P2L9_9NEIS</name>
<dbReference type="GO" id="GO:0106008">
    <property type="term" value="F:2-oxoglutaramate amidase activity"/>
    <property type="evidence" value="ECO:0007669"/>
    <property type="project" value="TreeGrafter"/>
</dbReference>
<evidence type="ECO:0000256" key="4">
    <source>
        <dbReference type="ARBA" id="ARBA00052904"/>
    </source>
</evidence>
<keyword evidence="2 7" id="KW-0378">Hydrolase</keyword>
<dbReference type="PROSITE" id="PS50263">
    <property type="entry name" value="CN_HYDROLASE"/>
    <property type="match status" value="1"/>
</dbReference>
<dbReference type="AlphaFoldDB" id="A0A918P2L9"/>
<dbReference type="InterPro" id="IPR052737">
    <property type="entry name" value="Omega-amidase_YafV"/>
</dbReference>
<evidence type="ECO:0000256" key="1">
    <source>
        <dbReference type="ARBA" id="ARBA00010613"/>
    </source>
</evidence>
<dbReference type="FunFam" id="3.60.110.10:FF:000004">
    <property type="entry name" value="Carbon-nitrogen hydrolase"/>
    <property type="match status" value="1"/>
</dbReference>
<proteinExistence type="inferred from homology"/>
<dbReference type="GO" id="GO:0050152">
    <property type="term" value="F:omega-amidase activity"/>
    <property type="evidence" value="ECO:0007669"/>
    <property type="project" value="UniProtKB-EC"/>
</dbReference>
<sequence length="261" mass="29620">MNQARDLTLTLVQTDIAWEAPQRNLDRLDATLSTLGDTDLIVLPEMFSTGFTMNPVAVAETMDGRTVNWLRDTARARRADIMGSVVIGEEGRYFNRLVWAGQDGSLACYDKRHLFTFAGEHRHYCAGTEPRIVPFNGWSVATFICYDLRFPEWSRNLDGKYDLAVYIASWPERRSRHWQALLTARAIENQCYVVGVNRIGTDGNGLSYSGDSMLIDPLGEVLFHEKHAECLHTAVLSHAKLNDVRETFPFLKDADRFELSK</sequence>
<feature type="domain" description="CN hydrolase" evidence="6">
    <location>
        <begin position="7"/>
        <end position="243"/>
    </location>
</feature>
<accession>A0A918P2L9</accession>